<sequence length="287" mass="31950">MATKPSFPGFTALSDQIFVREGEPAAGAQAPKDPRVIIIFGWGDAQPKHVTKYADGFGQLFPGSKQIAVLAPIYQALWRSMEQRVEAMKPILDATFPSTSFPRAEDHDDSVLVQVMSNTGGINYAALLHAYEITYGKPFPHRLVTFDSTPGSTDLTFDNLGRLSLAMALGTASWFPWPFVVTQCIWGVFLFTVNIIEKIVGQESAAVQSIKAVQNPTLQSKQAKRLYLYGKQDRIILWSDIEKHIAESRVQGYESECCLFEGSGHIEHMRKHPEAYWGAIQVAWAKL</sequence>
<proteinExistence type="predicted"/>
<dbReference type="GeneID" id="63811402"/>
<comment type="caution">
    <text evidence="1">The sequence shown here is derived from an EMBL/GenBank/DDBJ whole genome shotgun (WGS) entry which is preliminary data.</text>
</comment>
<dbReference type="OrthoDB" id="77878at2759"/>
<dbReference type="Proteomes" id="UP000244073">
    <property type="component" value="Unassembled WGS sequence"/>
</dbReference>
<gene>
    <name evidence="1" type="ORF">P175DRAFT_0452540</name>
</gene>
<dbReference type="RefSeq" id="XP_040753696.1">
    <property type="nucleotide sequence ID" value="XM_040894520.1"/>
</dbReference>
<evidence type="ECO:0008006" key="3">
    <source>
        <dbReference type="Google" id="ProtNLM"/>
    </source>
</evidence>
<dbReference type="PANTHER" id="PTHR12265">
    <property type="entry name" value="TRANSMEMBRANE PROTEIN 53"/>
    <property type="match status" value="1"/>
</dbReference>
<dbReference type="Pfam" id="PF05705">
    <property type="entry name" value="DUF829"/>
    <property type="match status" value="1"/>
</dbReference>
<evidence type="ECO:0000313" key="2">
    <source>
        <dbReference type="Proteomes" id="UP000244073"/>
    </source>
</evidence>
<dbReference type="InterPro" id="IPR029058">
    <property type="entry name" value="AB_hydrolase_fold"/>
</dbReference>
<reference evidence="1 2" key="1">
    <citation type="journal article" date="2018" name="Proc. Natl. Acad. Sci. U.S.A.">
        <title>Linking secondary metabolites to gene clusters through genome sequencing of six diverse Aspergillus species.</title>
        <authorList>
            <person name="Kaerboelling I."/>
            <person name="Vesth T.C."/>
            <person name="Frisvad J.C."/>
            <person name="Nybo J.L."/>
            <person name="Theobald S."/>
            <person name="Kuo A."/>
            <person name="Bowyer P."/>
            <person name="Matsuda Y."/>
            <person name="Mondo S."/>
            <person name="Lyhne E.K."/>
            <person name="Kogle M.E."/>
            <person name="Clum A."/>
            <person name="Lipzen A."/>
            <person name="Salamov A."/>
            <person name="Ngan C.Y."/>
            <person name="Daum C."/>
            <person name="Chiniquy J."/>
            <person name="Barry K."/>
            <person name="LaButti K."/>
            <person name="Haridas S."/>
            <person name="Simmons B.A."/>
            <person name="Magnuson J.K."/>
            <person name="Mortensen U.H."/>
            <person name="Larsen T.O."/>
            <person name="Grigoriev I.V."/>
            <person name="Baker S.E."/>
            <person name="Andersen M.R."/>
        </authorList>
    </citation>
    <scope>NUCLEOTIDE SEQUENCE [LARGE SCALE GENOMIC DNA]</scope>
    <source>
        <strain evidence="1 2">IBT 24754</strain>
    </source>
</reference>
<accession>A0A2T5M194</accession>
<dbReference type="VEuPathDB" id="FungiDB:P175DRAFT_0452540"/>
<name>A0A2T5M194_9EURO</name>
<protein>
    <recommendedName>
        <fullName evidence="3">DUF829 domain protein</fullName>
    </recommendedName>
</protein>
<evidence type="ECO:0000313" key="1">
    <source>
        <dbReference type="EMBL" id="PTU22304.1"/>
    </source>
</evidence>
<dbReference type="PANTHER" id="PTHR12265:SF14">
    <property type="entry name" value="INDOLE-DITERPENE BIOSYNTHESIS PROTEIN PAXU"/>
    <property type="match status" value="1"/>
</dbReference>
<dbReference type="SUPFAM" id="SSF53474">
    <property type="entry name" value="alpha/beta-Hydrolases"/>
    <property type="match status" value="1"/>
</dbReference>
<dbReference type="EMBL" id="MSFN02000002">
    <property type="protein sequence ID" value="PTU22304.1"/>
    <property type="molecule type" value="Genomic_DNA"/>
</dbReference>
<organism evidence="1 2">
    <name type="scientific">Aspergillus ochraceoroseus IBT 24754</name>
    <dbReference type="NCBI Taxonomy" id="1392256"/>
    <lineage>
        <taxon>Eukaryota</taxon>
        <taxon>Fungi</taxon>
        <taxon>Dikarya</taxon>
        <taxon>Ascomycota</taxon>
        <taxon>Pezizomycotina</taxon>
        <taxon>Eurotiomycetes</taxon>
        <taxon>Eurotiomycetidae</taxon>
        <taxon>Eurotiales</taxon>
        <taxon>Aspergillaceae</taxon>
        <taxon>Aspergillus</taxon>
        <taxon>Aspergillus subgen. Nidulantes</taxon>
    </lineage>
</organism>
<dbReference type="InterPro" id="IPR008547">
    <property type="entry name" value="DUF829_TMEM53"/>
</dbReference>
<dbReference type="AlphaFoldDB" id="A0A2T5M194"/>